<feature type="domain" description="Peptidase M15A C-terminal" evidence="1">
    <location>
        <begin position="4"/>
        <end position="86"/>
    </location>
</feature>
<gene>
    <name evidence="2" type="ORF">HMPREF1068_03187</name>
</gene>
<dbReference type="HOGENOM" id="CLU_124897_0_1_10"/>
<protein>
    <recommendedName>
        <fullName evidence="1">Peptidase M15A C-terminal domain-containing protein</fullName>
    </recommendedName>
</protein>
<dbReference type="eggNOG" id="COG3108">
    <property type="taxonomic scope" value="Bacteria"/>
</dbReference>
<proteinExistence type="predicted"/>
<dbReference type="Proteomes" id="UP000003089">
    <property type="component" value="Unassembled WGS sequence"/>
</dbReference>
<evidence type="ECO:0000313" key="2">
    <source>
        <dbReference type="EMBL" id="EIY47537.1"/>
    </source>
</evidence>
<sequence>MISKNFKYAEFSASATASARGINNEIPENVKPAVRALVLNLLQPLCDHTGWSDLITSGYRSKELNRAVGGVDTSQHCRGEAADNKFYRKVNGVTRYIVPIEVIRTLLASGLDFDQAIVYPSFVHLSYTVVRPNRRQVLYNKTYKGERL</sequence>
<evidence type="ECO:0000259" key="1">
    <source>
        <dbReference type="Pfam" id="PF08291"/>
    </source>
</evidence>
<dbReference type="STRING" id="997884.HMPREF1068_03187"/>
<dbReference type="Gene3D" id="3.30.1380.10">
    <property type="match status" value="1"/>
</dbReference>
<comment type="caution">
    <text evidence="2">The sequence shown here is derived from an EMBL/GenBank/DDBJ whole genome shotgun (WGS) entry which is preliminary data.</text>
</comment>
<organism evidence="2 3">
    <name type="scientific">Bacteroides nordii CL02T12C05</name>
    <dbReference type="NCBI Taxonomy" id="997884"/>
    <lineage>
        <taxon>Bacteria</taxon>
        <taxon>Pseudomonadati</taxon>
        <taxon>Bacteroidota</taxon>
        <taxon>Bacteroidia</taxon>
        <taxon>Bacteroidales</taxon>
        <taxon>Bacteroidaceae</taxon>
        <taxon>Bacteroides</taxon>
    </lineage>
</organism>
<keyword evidence="3" id="KW-1185">Reference proteome</keyword>
<dbReference type="AlphaFoldDB" id="I8XBR7"/>
<dbReference type="EMBL" id="AGXS01000021">
    <property type="protein sequence ID" value="EIY47537.1"/>
    <property type="molecule type" value="Genomic_DNA"/>
</dbReference>
<accession>I8XBR7</accession>
<dbReference type="RefSeq" id="WP_007486366.1">
    <property type="nucleotide sequence ID" value="NZ_JH724315.1"/>
</dbReference>
<dbReference type="Pfam" id="PF08291">
    <property type="entry name" value="Peptidase_M15_3"/>
    <property type="match status" value="1"/>
</dbReference>
<dbReference type="InterPro" id="IPR009045">
    <property type="entry name" value="Zn_M74/Hedgehog-like"/>
</dbReference>
<name>I8XBR7_9BACE</name>
<reference evidence="2 3" key="1">
    <citation type="submission" date="2012-02" db="EMBL/GenBank/DDBJ databases">
        <title>The Genome Sequence of Bacteroides nordii CL02T12C05.</title>
        <authorList>
            <consortium name="The Broad Institute Genome Sequencing Platform"/>
            <person name="Earl A."/>
            <person name="Ward D."/>
            <person name="Feldgarden M."/>
            <person name="Gevers D."/>
            <person name="Zitomersky N.L."/>
            <person name="Coyne M.J."/>
            <person name="Comstock L.E."/>
            <person name="Young S.K."/>
            <person name="Zeng Q."/>
            <person name="Gargeya S."/>
            <person name="Fitzgerald M."/>
            <person name="Haas B."/>
            <person name="Abouelleil A."/>
            <person name="Alvarado L."/>
            <person name="Arachchi H.M."/>
            <person name="Berlin A."/>
            <person name="Chapman S.B."/>
            <person name="Gearin G."/>
            <person name="Goldberg J."/>
            <person name="Griggs A."/>
            <person name="Gujja S."/>
            <person name="Hansen M."/>
            <person name="Heiman D."/>
            <person name="Howarth C."/>
            <person name="Larimer J."/>
            <person name="Lui A."/>
            <person name="MacDonald P.J.P."/>
            <person name="McCowen C."/>
            <person name="Montmayeur A."/>
            <person name="Murphy C."/>
            <person name="Neiman D."/>
            <person name="Pearson M."/>
            <person name="Priest M."/>
            <person name="Roberts A."/>
            <person name="Saif S."/>
            <person name="Shea T."/>
            <person name="Sisk P."/>
            <person name="Stolte C."/>
            <person name="Sykes S."/>
            <person name="Wortman J."/>
            <person name="Nusbaum C."/>
            <person name="Birren B."/>
        </authorList>
    </citation>
    <scope>NUCLEOTIDE SEQUENCE [LARGE SCALE GENOMIC DNA]</scope>
    <source>
        <strain evidence="2 3">CL02T12C05</strain>
    </source>
</reference>
<dbReference type="InterPro" id="IPR013230">
    <property type="entry name" value="Peptidase_M15A_C"/>
</dbReference>
<evidence type="ECO:0000313" key="3">
    <source>
        <dbReference type="Proteomes" id="UP000003089"/>
    </source>
</evidence>
<dbReference type="SUPFAM" id="SSF55166">
    <property type="entry name" value="Hedgehog/DD-peptidase"/>
    <property type="match status" value="1"/>
</dbReference>